<feature type="domain" description="CRM" evidence="3">
    <location>
        <begin position="1"/>
        <end position="97"/>
    </location>
</feature>
<evidence type="ECO:0000256" key="2">
    <source>
        <dbReference type="PROSITE-ProRule" id="PRU00626"/>
    </source>
</evidence>
<dbReference type="EMBL" id="AWGA01000046">
    <property type="protein sequence ID" value="TEA27295.1"/>
    <property type="molecule type" value="Genomic_DNA"/>
</dbReference>
<dbReference type="InterPro" id="IPR051925">
    <property type="entry name" value="RNA-binding_domain"/>
</dbReference>
<dbReference type="GO" id="GO:0003723">
    <property type="term" value="F:RNA binding"/>
    <property type="evidence" value="ECO:0007669"/>
    <property type="project" value="UniProtKB-UniRule"/>
</dbReference>
<dbReference type="Proteomes" id="UP000506160">
    <property type="component" value="Unassembled WGS sequence"/>
</dbReference>
<protein>
    <submittedName>
        <fullName evidence="4">Ribosome assembly RNA-binding protein YhbY</fullName>
    </submittedName>
</protein>
<evidence type="ECO:0000313" key="5">
    <source>
        <dbReference type="Proteomes" id="UP000506160"/>
    </source>
</evidence>
<dbReference type="SMART" id="SM01103">
    <property type="entry name" value="CRS1_YhbY"/>
    <property type="match status" value="1"/>
</dbReference>
<evidence type="ECO:0000256" key="1">
    <source>
        <dbReference type="ARBA" id="ARBA00022884"/>
    </source>
</evidence>
<evidence type="ECO:0000313" key="4">
    <source>
        <dbReference type="EMBL" id="TEA27295.1"/>
    </source>
</evidence>
<dbReference type="SUPFAM" id="SSF75471">
    <property type="entry name" value="YhbY-like"/>
    <property type="match status" value="1"/>
</dbReference>
<proteinExistence type="predicted"/>
<dbReference type="InterPro" id="IPR035920">
    <property type="entry name" value="YhbY-like_sf"/>
</dbReference>
<evidence type="ECO:0000259" key="3">
    <source>
        <dbReference type="PROSITE" id="PS51295"/>
    </source>
</evidence>
<dbReference type="Gene3D" id="3.30.110.60">
    <property type="entry name" value="YhbY-like"/>
    <property type="match status" value="1"/>
</dbReference>
<name>A0AB94ICZ5_9GAMM</name>
<reference evidence="4 5" key="1">
    <citation type="journal article" date="2014" name="Appl. Environ. Microbiol.">
        <title>Genomic features of a bumble bee symbiont reflect its host environment.</title>
        <authorList>
            <person name="Martinson V.G."/>
            <person name="Magoc T."/>
            <person name="Koch H."/>
            <person name="Salzberg S.L."/>
            <person name="Moran N.A."/>
        </authorList>
    </citation>
    <scope>NUCLEOTIDE SEQUENCE [LARGE SCALE GENOMIC DNA]</scope>
    <source>
        <strain evidence="4 5">Bimp</strain>
    </source>
</reference>
<sequence length="97" mass="10718">MNLTNKQKHFLKSQAHALKPVVMVGSNGLTEGVVAEIENAINHHELIKVKIAAEERETKNLIAAAIVRETKAVQVQLIGSILTLYRPSEDKKIVLPK</sequence>
<dbReference type="PANTHER" id="PTHR40065:SF3">
    <property type="entry name" value="RNA-BINDING PROTEIN YHBY"/>
    <property type="match status" value="1"/>
</dbReference>
<keyword evidence="5" id="KW-1185">Reference proteome</keyword>
<gene>
    <name evidence="4" type="primary">yhbY</name>
    <name evidence="4" type="ORF">O970_04405</name>
</gene>
<organism evidence="4 5">
    <name type="scientific">Candidatus Schmidhempelia bombi str. Bimp</name>
    <dbReference type="NCBI Taxonomy" id="1387197"/>
    <lineage>
        <taxon>Bacteria</taxon>
        <taxon>Pseudomonadati</taxon>
        <taxon>Pseudomonadota</taxon>
        <taxon>Gammaproteobacteria</taxon>
        <taxon>Orbales</taxon>
        <taxon>Orbaceae</taxon>
        <taxon>Candidatus Schmidhempelia</taxon>
    </lineage>
</organism>
<accession>A0AB94ICZ5</accession>
<dbReference type="AlphaFoldDB" id="A0AB94ICZ5"/>
<dbReference type="Pfam" id="PF01985">
    <property type="entry name" value="CRS1_YhbY"/>
    <property type="match status" value="1"/>
</dbReference>
<dbReference type="PROSITE" id="PS51295">
    <property type="entry name" value="CRM"/>
    <property type="match status" value="1"/>
</dbReference>
<dbReference type="InterPro" id="IPR001890">
    <property type="entry name" value="RNA-binding_CRM"/>
</dbReference>
<dbReference type="InterPro" id="IPR017924">
    <property type="entry name" value="RNA-binding_YhbY"/>
</dbReference>
<dbReference type="RefSeq" id="WP_024495944.1">
    <property type="nucleotide sequence ID" value="NZ_AWGA01000046.1"/>
</dbReference>
<dbReference type="NCBIfam" id="TIGR00253">
    <property type="entry name" value="RNA_bind_YhbY"/>
    <property type="match status" value="1"/>
</dbReference>
<comment type="caution">
    <text evidence="4">The sequence shown here is derived from an EMBL/GenBank/DDBJ whole genome shotgun (WGS) entry which is preliminary data.</text>
</comment>
<keyword evidence="1 2" id="KW-0694">RNA-binding</keyword>
<dbReference type="PANTHER" id="PTHR40065">
    <property type="entry name" value="RNA-BINDING PROTEIN YHBY"/>
    <property type="match status" value="1"/>
</dbReference>